<dbReference type="InterPro" id="IPR022398">
    <property type="entry name" value="Peptidase_S8_His-AS"/>
</dbReference>
<keyword evidence="5 8" id="KW-0720">Serine protease</keyword>
<feature type="region of interest" description="Disordered" evidence="9">
    <location>
        <begin position="222"/>
        <end position="245"/>
    </location>
</feature>
<feature type="active site" description="Charge relay system" evidence="7 8">
    <location>
        <position position="16"/>
    </location>
</feature>
<accession>A0AAN0RE94</accession>
<dbReference type="InterPro" id="IPR002884">
    <property type="entry name" value="P_dom"/>
</dbReference>
<dbReference type="CDD" id="cd04059">
    <property type="entry name" value="Peptidases_S8_Protein_convertases_Kexins_Furin-like"/>
    <property type="match status" value="1"/>
</dbReference>
<dbReference type="Proteomes" id="UP000019438">
    <property type="component" value="Chromosome"/>
</dbReference>
<feature type="active site" description="Charge relay system" evidence="7 8">
    <location>
        <position position="54"/>
    </location>
</feature>
<dbReference type="InterPro" id="IPR000209">
    <property type="entry name" value="Peptidase_S8/S53_dom"/>
</dbReference>
<keyword evidence="4 8" id="KW-0378">Hydrolase</keyword>
<dbReference type="Pfam" id="PF01483">
    <property type="entry name" value="P_proprotein"/>
    <property type="match status" value="1"/>
</dbReference>
<evidence type="ECO:0000313" key="12">
    <source>
        <dbReference type="Proteomes" id="UP000019438"/>
    </source>
</evidence>
<dbReference type="Gene3D" id="2.60.120.260">
    <property type="entry name" value="Galactose-binding domain-like"/>
    <property type="match status" value="1"/>
</dbReference>
<evidence type="ECO:0000256" key="7">
    <source>
        <dbReference type="PIRSR" id="PIRSR615500-1"/>
    </source>
</evidence>
<name>A0AAN0RE94_9PROT</name>
<evidence type="ECO:0000256" key="4">
    <source>
        <dbReference type="ARBA" id="ARBA00022801"/>
    </source>
</evidence>
<evidence type="ECO:0000256" key="3">
    <source>
        <dbReference type="ARBA" id="ARBA00022729"/>
    </source>
</evidence>
<evidence type="ECO:0000256" key="6">
    <source>
        <dbReference type="ARBA" id="ARBA00022837"/>
    </source>
</evidence>
<proteinExistence type="inferred from homology"/>
<dbReference type="SUPFAM" id="SSF49785">
    <property type="entry name" value="Galactose-binding domain-like"/>
    <property type="match status" value="1"/>
</dbReference>
<dbReference type="RefSeq" id="WP_081371636.1">
    <property type="nucleotide sequence ID" value="NZ_CP003181.2"/>
</dbReference>
<dbReference type="GO" id="GO:0016020">
    <property type="term" value="C:membrane"/>
    <property type="evidence" value="ECO:0007669"/>
    <property type="project" value="TreeGrafter"/>
</dbReference>
<gene>
    <name evidence="11" type="ORF">GbCGDNIH3_1444</name>
</gene>
<feature type="domain" description="P/Homo B" evidence="10">
    <location>
        <begin position="354"/>
        <end position="496"/>
    </location>
</feature>
<dbReference type="Gene3D" id="3.40.50.200">
    <property type="entry name" value="Peptidase S8/S53 domain"/>
    <property type="match status" value="1"/>
</dbReference>
<dbReference type="EMBL" id="CP003181">
    <property type="protein sequence ID" value="AHJ63335.1"/>
    <property type="molecule type" value="Genomic_DNA"/>
</dbReference>
<evidence type="ECO:0000256" key="8">
    <source>
        <dbReference type="PROSITE-ProRule" id="PRU01240"/>
    </source>
</evidence>
<evidence type="ECO:0000313" key="11">
    <source>
        <dbReference type="EMBL" id="AHJ63335.1"/>
    </source>
</evidence>
<keyword evidence="6" id="KW-0106">Calcium</keyword>
<keyword evidence="2 8" id="KW-0645">Protease</keyword>
<dbReference type="GO" id="GO:0016485">
    <property type="term" value="P:protein processing"/>
    <property type="evidence" value="ECO:0007669"/>
    <property type="project" value="TreeGrafter"/>
</dbReference>
<dbReference type="PROSITE" id="PS51829">
    <property type="entry name" value="P_HOMO_B"/>
    <property type="match status" value="1"/>
</dbReference>
<comment type="similarity">
    <text evidence="1">Belongs to the peptidase S8 family. Furin subfamily.</text>
</comment>
<dbReference type="GO" id="GO:0012505">
    <property type="term" value="C:endomembrane system"/>
    <property type="evidence" value="ECO:0007669"/>
    <property type="project" value="UniProtKB-ARBA"/>
</dbReference>
<protein>
    <submittedName>
        <fullName evidence="11">Peptidase S8 family protein</fullName>
    </submittedName>
</protein>
<evidence type="ECO:0000256" key="5">
    <source>
        <dbReference type="ARBA" id="ARBA00022825"/>
    </source>
</evidence>
<feature type="active site" description="Charge relay system" evidence="7 8">
    <location>
        <position position="263"/>
    </location>
</feature>
<dbReference type="PANTHER" id="PTHR42884">
    <property type="entry name" value="PROPROTEIN CONVERTASE SUBTILISIN/KEXIN-RELATED"/>
    <property type="match status" value="1"/>
</dbReference>
<dbReference type="PANTHER" id="PTHR42884:SF14">
    <property type="entry name" value="NEUROENDOCRINE CONVERTASE 1"/>
    <property type="match status" value="1"/>
</dbReference>
<dbReference type="PROSITE" id="PS00138">
    <property type="entry name" value="SUBTILASE_SER"/>
    <property type="match status" value="1"/>
</dbReference>
<dbReference type="Pfam" id="PF00082">
    <property type="entry name" value="Peptidase_S8"/>
    <property type="match status" value="1"/>
</dbReference>
<sequence length="871" mass="88270">MWGEYTGAGVKVAVADTGFQLDHPDFAGRVDTAKSWDAVSDKAGGGPVTADDNHGTAVAGVIGAGMNDGIGGTGVAPGVTLLSLRVLGDESSEERDSDTTARATTIGFSKALLSNVDVLNNSWGPSAPKIGPDAKPVFARNWADGQSPQSFAIASLATYGRQGQGTIVVFSNGNARKYDDDGNLNNNTNSRFTIAVAAINGNGQYSSYSSAGANLLISAPGSQGGNRSGPTGGIVTSDRTSSDGYNKTEGVAGDYNYGFNGTSAAAPFVSGVAALMLQSNPTLGYRDVQQIMAYTARKNDASNPSWVTTGANNSNGGGLHFSRDYGFGLIDAHAAVRVAESYGTLTAYGVNGFSKNEFSVVKQSTNFSPVAPATIAAGHSYSFYLGYTQAISVEHIDLLLSLTAADTSALKITLSSPSGTSVDLVSQTPNVSQESANIPWPGSFSLGSFAFMGEKSNVVSSSGQTNGRWYVTILNQGSSDISFNSGKLALSGSNYAQTSFVYTDDYATQVASNPNRAYAIVNAADSKVIMNASAVTGAVSSDLPNNRITINGVQTYVSTTTTAPPPDFHPSINAFLSGDGNDTLTGGTDQLLAPGRGDNTVYLVGKTGMVQSIGKDTITAFQGAATVQASGNAIIFSNTSRLNFVGTGGASTIVAGAGPVSVTGGSAKVTVFGSSGGNDTVIGGSVGSNQLAANGTGTTIFGKSGDSVLYGSNTGASTLITAGGNNTVFGGSGGSTIFSNGSHDLIVMDQGASTLFGGQDAAIFTNSANASIVGGTSSIAIGFGNGTSTAWSSGATDLFLFANGLAGGNVTINNFQIGKDFIQLSGYGSNGIQTALDNAAHSESGLSMTLSDNTRITLTGIDTLDSDSFMT</sequence>
<evidence type="ECO:0000256" key="9">
    <source>
        <dbReference type="SAM" id="MobiDB-lite"/>
    </source>
</evidence>
<evidence type="ECO:0000256" key="2">
    <source>
        <dbReference type="ARBA" id="ARBA00022670"/>
    </source>
</evidence>
<dbReference type="AlphaFoldDB" id="A0AAN0RE94"/>
<evidence type="ECO:0000256" key="1">
    <source>
        <dbReference type="ARBA" id="ARBA00005325"/>
    </source>
</evidence>
<feature type="compositionally biased region" description="Gly residues" evidence="9">
    <location>
        <begin position="222"/>
        <end position="232"/>
    </location>
</feature>
<keyword evidence="3" id="KW-0732">Signal</keyword>
<dbReference type="PROSITE" id="PS51892">
    <property type="entry name" value="SUBTILASE"/>
    <property type="match status" value="1"/>
</dbReference>
<reference evidence="12" key="1">
    <citation type="submission" date="2012-06" db="EMBL/GenBank/DDBJ databases">
        <title>Genome analysis of multiple Granulibacter bethesdensis isolates demonstrates substantial genome diversity.</title>
        <authorList>
            <person name="Greenberg D.E."/>
            <person name="Porcella S.F."/>
            <person name="Zarember K."/>
            <person name="Zelazny A.M."/>
            <person name="Bruno D."/>
            <person name="Martens C."/>
            <person name="Barbian K.D."/>
            <person name="Jaske E."/>
            <person name="Holland S.M."/>
        </authorList>
    </citation>
    <scope>NUCLEOTIDE SEQUENCE [LARGE SCALE GENOMIC DNA]</scope>
    <source>
        <strain evidence="12">CGDNIH3</strain>
    </source>
</reference>
<dbReference type="PRINTS" id="PR00723">
    <property type="entry name" value="SUBTILISIN"/>
</dbReference>
<dbReference type="KEGG" id="gbc:GbCGDNIH3_1444"/>
<dbReference type="GO" id="GO:0005737">
    <property type="term" value="C:cytoplasm"/>
    <property type="evidence" value="ECO:0007669"/>
    <property type="project" value="UniProtKB-ARBA"/>
</dbReference>
<dbReference type="InterPro" id="IPR011049">
    <property type="entry name" value="Serralysin-like_metalloprot_C"/>
</dbReference>
<evidence type="ECO:0000259" key="10">
    <source>
        <dbReference type="PROSITE" id="PS51829"/>
    </source>
</evidence>
<organism evidence="11 12">
    <name type="scientific">Granulibacter bethesdensis</name>
    <dbReference type="NCBI Taxonomy" id="364410"/>
    <lineage>
        <taxon>Bacteria</taxon>
        <taxon>Pseudomonadati</taxon>
        <taxon>Pseudomonadota</taxon>
        <taxon>Alphaproteobacteria</taxon>
        <taxon>Acetobacterales</taxon>
        <taxon>Acetobacteraceae</taxon>
        <taxon>Granulibacter</taxon>
    </lineage>
</organism>
<dbReference type="SUPFAM" id="SSF52743">
    <property type="entry name" value="Subtilisin-like"/>
    <property type="match status" value="1"/>
</dbReference>
<dbReference type="InterPro" id="IPR015500">
    <property type="entry name" value="Peptidase_S8_subtilisin-rel"/>
</dbReference>
<dbReference type="SUPFAM" id="SSF51120">
    <property type="entry name" value="beta-Roll"/>
    <property type="match status" value="1"/>
</dbReference>
<dbReference type="InterPro" id="IPR008979">
    <property type="entry name" value="Galactose-bd-like_sf"/>
</dbReference>
<dbReference type="GO" id="GO:0004252">
    <property type="term" value="F:serine-type endopeptidase activity"/>
    <property type="evidence" value="ECO:0007669"/>
    <property type="project" value="UniProtKB-UniRule"/>
</dbReference>
<dbReference type="InterPro" id="IPR034182">
    <property type="entry name" value="Kexin/furin"/>
</dbReference>
<dbReference type="InterPro" id="IPR036852">
    <property type="entry name" value="Peptidase_S8/S53_dom_sf"/>
</dbReference>
<dbReference type="PROSITE" id="PS00137">
    <property type="entry name" value="SUBTILASE_HIS"/>
    <property type="match status" value="1"/>
</dbReference>
<dbReference type="InterPro" id="IPR023828">
    <property type="entry name" value="Peptidase_S8_Ser-AS"/>
</dbReference>